<dbReference type="InterPro" id="IPR051323">
    <property type="entry name" value="AtsK-like"/>
</dbReference>
<evidence type="ECO:0000256" key="3">
    <source>
        <dbReference type="ARBA" id="ARBA00022723"/>
    </source>
</evidence>
<dbReference type="InterPro" id="IPR042098">
    <property type="entry name" value="TauD-like_sf"/>
</dbReference>
<sequence>MSIPDQEYAKVIENLKIKGNSFVEQELDIQEGQALNFEEYIQKPRFAKIKNKKYVPVWNRKDKYEPLTEFQHVDRGHFADPSFKSLLSKKAGTQDYIDGVQVRNLTPKFGTEINGVQLSALDDAGKDELALYVAQRGVVVFRNQDLKDKRIEQVEALSNYFGRPHIHPTSPTVVGHPEVFLVYHENSPESAVSGIASRSTSTLTWHSDVSYEKQPAGTTFLAYLQGPSVGGDTLYADTQEAYERLSPEFCKRLEGLEATHSGVEQVNGALARGGVVRRAPTVSTHPVVRTHPVTKRHSIYVNPGFTRAIVGYKKEESDALLKFLYDHITKSGDLQIRASWEEGTIVVWDNRRAVHTATYDFDDVLTRHAFRITPQAEKPSEK</sequence>
<keyword evidence="4" id="KW-0223">Dioxygenase</keyword>
<evidence type="ECO:0000256" key="1">
    <source>
        <dbReference type="ARBA" id="ARBA00001954"/>
    </source>
</evidence>
<comment type="cofactor">
    <cofactor evidence="1">
        <name>Fe(2+)</name>
        <dbReference type="ChEBI" id="CHEBI:29033"/>
    </cofactor>
</comment>
<protein>
    <submittedName>
        <fullName evidence="8">TauD-domain-containing protein</fullName>
    </submittedName>
</protein>
<evidence type="ECO:0000256" key="5">
    <source>
        <dbReference type="ARBA" id="ARBA00023002"/>
    </source>
</evidence>
<dbReference type="Pfam" id="PF02668">
    <property type="entry name" value="TauD"/>
    <property type="match status" value="1"/>
</dbReference>
<accession>A0A1E3PNS2</accession>
<evidence type="ECO:0000313" key="9">
    <source>
        <dbReference type="Proteomes" id="UP000095009"/>
    </source>
</evidence>
<dbReference type="STRING" id="857566.A0A1E3PNS2"/>
<dbReference type="AlphaFoldDB" id="A0A1E3PNS2"/>
<dbReference type="SUPFAM" id="SSF51197">
    <property type="entry name" value="Clavaminate synthase-like"/>
    <property type="match status" value="1"/>
</dbReference>
<evidence type="ECO:0000256" key="2">
    <source>
        <dbReference type="ARBA" id="ARBA00005896"/>
    </source>
</evidence>
<gene>
    <name evidence="8" type="ORF">NADFUDRAFT_49337</name>
</gene>
<keyword evidence="3" id="KW-0479">Metal-binding</keyword>
<evidence type="ECO:0000256" key="6">
    <source>
        <dbReference type="ARBA" id="ARBA00023004"/>
    </source>
</evidence>
<keyword evidence="9" id="KW-1185">Reference proteome</keyword>
<dbReference type="GO" id="GO:0016706">
    <property type="term" value="F:2-oxoglutarate-dependent dioxygenase activity"/>
    <property type="evidence" value="ECO:0007669"/>
    <property type="project" value="TreeGrafter"/>
</dbReference>
<name>A0A1E3PNS2_9ASCO</name>
<evidence type="ECO:0000313" key="8">
    <source>
        <dbReference type="EMBL" id="ODQ66884.1"/>
    </source>
</evidence>
<dbReference type="PANTHER" id="PTHR30468:SF1">
    <property type="entry name" value="ALPHA-KETOGLUTARATE-DEPENDENT SULFONATE DIOXYGENASE"/>
    <property type="match status" value="1"/>
</dbReference>
<dbReference type="PANTHER" id="PTHR30468">
    <property type="entry name" value="ALPHA-KETOGLUTARATE-DEPENDENT SULFONATE DIOXYGENASE"/>
    <property type="match status" value="1"/>
</dbReference>
<feature type="domain" description="TauD/TfdA-like" evidence="7">
    <location>
        <begin position="102"/>
        <end position="373"/>
    </location>
</feature>
<dbReference type="OrthoDB" id="10257314at2759"/>
<evidence type="ECO:0000259" key="7">
    <source>
        <dbReference type="Pfam" id="PF02668"/>
    </source>
</evidence>
<dbReference type="GO" id="GO:0005737">
    <property type="term" value="C:cytoplasm"/>
    <property type="evidence" value="ECO:0007669"/>
    <property type="project" value="TreeGrafter"/>
</dbReference>
<organism evidence="8 9">
    <name type="scientific">Nadsonia fulvescens var. elongata DSM 6958</name>
    <dbReference type="NCBI Taxonomy" id="857566"/>
    <lineage>
        <taxon>Eukaryota</taxon>
        <taxon>Fungi</taxon>
        <taxon>Dikarya</taxon>
        <taxon>Ascomycota</taxon>
        <taxon>Saccharomycotina</taxon>
        <taxon>Dipodascomycetes</taxon>
        <taxon>Dipodascales</taxon>
        <taxon>Dipodascales incertae sedis</taxon>
        <taxon>Nadsonia</taxon>
    </lineage>
</organism>
<dbReference type="Gene3D" id="3.60.130.10">
    <property type="entry name" value="Clavaminate synthase-like"/>
    <property type="match status" value="1"/>
</dbReference>
<proteinExistence type="inferred from homology"/>
<keyword evidence="6" id="KW-0408">Iron</keyword>
<evidence type="ECO:0000256" key="4">
    <source>
        <dbReference type="ARBA" id="ARBA00022964"/>
    </source>
</evidence>
<dbReference type="Proteomes" id="UP000095009">
    <property type="component" value="Unassembled WGS sequence"/>
</dbReference>
<comment type="similarity">
    <text evidence="2">Belongs to the TfdA dioxygenase family.</text>
</comment>
<dbReference type="GO" id="GO:0046872">
    <property type="term" value="F:metal ion binding"/>
    <property type="evidence" value="ECO:0007669"/>
    <property type="project" value="UniProtKB-KW"/>
</dbReference>
<dbReference type="EMBL" id="KV454407">
    <property type="protein sequence ID" value="ODQ66884.1"/>
    <property type="molecule type" value="Genomic_DNA"/>
</dbReference>
<reference evidence="8 9" key="1">
    <citation type="journal article" date="2016" name="Proc. Natl. Acad. Sci. U.S.A.">
        <title>Comparative genomics of biotechnologically important yeasts.</title>
        <authorList>
            <person name="Riley R."/>
            <person name="Haridas S."/>
            <person name="Wolfe K.H."/>
            <person name="Lopes M.R."/>
            <person name="Hittinger C.T."/>
            <person name="Goeker M."/>
            <person name="Salamov A.A."/>
            <person name="Wisecaver J.H."/>
            <person name="Long T.M."/>
            <person name="Calvey C.H."/>
            <person name="Aerts A.L."/>
            <person name="Barry K.W."/>
            <person name="Choi C."/>
            <person name="Clum A."/>
            <person name="Coughlan A.Y."/>
            <person name="Deshpande S."/>
            <person name="Douglass A.P."/>
            <person name="Hanson S.J."/>
            <person name="Klenk H.-P."/>
            <person name="LaButti K.M."/>
            <person name="Lapidus A."/>
            <person name="Lindquist E.A."/>
            <person name="Lipzen A.M."/>
            <person name="Meier-Kolthoff J.P."/>
            <person name="Ohm R.A."/>
            <person name="Otillar R.P."/>
            <person name="Pangilinan J.L."/>
            <person name="Peng Y."/>
            <person name="Rokas A."/>
            <person name="Rosa C.A."/>
            <person name="Scheuner C."/>
            <person name="Sibirny A.A."/>
            <person name="Slot J.C."/>
            <person name="Stielow J.B."/>
            <person name="Sun H."/>
            <person name="Kurtzman C.P."/>
            <person name="Blackwell M."/>
            <person name="Grigoriev I.V."/>
            <person name="Jeffries T.W."/>
        </authorList>
    </citation>
    <scope>NUCLEOTIDE SEQUENCE [LARGE SCALE GENOMIC DNA]</scope>
    <source>
        <strain evidence="8 9">DSM 6958</strain>
    </source>
</reference>
<dbReference type="FunFam" id="3.60.130.10:FF:000003">
    <property type="entry name" value="Alpha-ketoglutarate-dependent taurine dioxygenase"/>
    <property type="match status" value="1"/>
</dbReference>
<dbReference type="InterPro" id="IPR003819">
    <property type="entry name" value="TauD/TfdA-like"/>
</dbReference>
<keyword evidence="5" id="KW-0560">Oxidoreductase</keyword>